<reference evidence="5" key="1">
    <citation type="submission" date="2021-08" db="EMBL/GenBank/DDBJ databases">
        <title>Chromosome-Level Trichoderma cornu-damae using Hi-C Data.</title>
        <authorList>
            <person name="Kim C.S."/>
        </authorList>
    </citation>
    <scope>NUCLEOTIDE SEQUENCE</scope>
    <source>
        <strain evidence="5">KA19-0412C</strain>
    </source>
</reference>
<feature type="compositionally biased region" description="Low complexity" evidence="3">
    <location>
        <begin position="308"/>
        <end position="325"/>
    </location>
</feature>
<dbReference type="EMBL" id="JAIWOZ010000007">
    <property type="protein sequence ID" value="KAH6603650.1"/>
    <property type="molecule type" value="Genomic_DNA"/>
</dbReference>
<dbReference type="SUPFAM" id="SSF51621">
    <property type="entry name" value="Phosphoenolpyruvate/pyruvate domain"/>
    <property type="match status" value="1"/>
</dbReference>
<comment type="caution">
    <text evidence="5">The sequence shown here is derived from an EMBL/GenBank/DDBJ whole genome shotgun (WGS) entry which is preliminary data.</text>
</comment>
<dbReference type="InterPro" id="IPR005000">
    <property type="entry name" value="Aldolase/citrate-lyase_domain"/>
</dbReference>
<name>A0A9P8QE19_9HYPO</name>
<dbReference type="PANTHER" id="PTHR30502">
    <property type="entry name" value="2-KETO-3-DEOXY-L-RHAMNONATE ALDOLASE"/>
    <property type="match status" value="1"/>
</dbReference>
<dbReference type="GO" id="GO:0016832">
    <property type="term" value="F:aldehyde-lyase activity"/>
    <property type="evidence" value="ECO:0007669"/>
    <property type="project" value="TreeGrafter"/>
</dbReference>
<evidence type="ECO:0000256" key="1">
    <source>
        <dbReference type="ARBA" id="ARBA00022723"/>
    </source>
</evidence>
<proteinExistence type="predicted"/>
<keyword evidence="1" id="KW-0479">Metal-binding</keyword>
<dbReference type="Pfam" id="PF03328">
    <property type="entry name" value="HpcH_HpaI"/>
    <property type="match status" value="1"/>
</dbReference>
<evidence type="ECO:0000256" key="3">
    <source>
        <dbReference type="SAM" id="MobiDB-lite"/>
    </source>
</evidence>
<feature type="region of interest" description="Disordered" evidence="3">
    <location>
        <begin position="306"/>
        <end position="325"/>
    </location>
</feature>
<keyword evidence="2 5" id="KW-0456">Lyase</keyword>
<dbReference type="InterPro" id="IPR015813">
    <property type="entry name" value="Pyrv/PenolPyrv_kinase-like_dom"/>
</dbReference>
<keyword evidence="6" id="KW-1185">Reference proteome</keyword>
<evidence type="ECO:0000259" key="4">
    <source>
        <dbReference type="Pfam" id="PF03328"/>
    </source>
</evidence>
<dbReference type="PANTHER" id="PTHR30502:SF8">
    <property type="entry name" value="SYNTHASE, PUTATIVE-RELATED"/>
    <property type="match status" value="1"/>
</dbReference>
<dbReference type="Proteomes" id="UP000827724">
    <property type="component" value="Unassembled WGS sequence"/>
</dbReference>
<evidence type="ECO:0000256" key="2">
    <source>
        <dbReference type="ARBA" id="ARBA00023239"/>
    </source>
</evidence>
<evidence type="ECO:0000313" key="6">
    <source>
        <dbReference type="Proteomes" id="UP000827724"/>
    </source>
</evidence>
<protein>
    <submittedName>
        <fullName evidence="5">Aldolase citrate lyase family</fullName>
    </submittedName>
</protein>
<evidence type="ECO:0000313" key="5">
    <source>
        <dbReference type="EMBL" id="KAH6603650.1"/>
    </source>
</evidence>
<accession>A0A9P8QE19</accession>
<dbReference type="GO" id="GO:0046872">
    <property type="term" value="F:metal ion binding"/>
    <property type="evidence" value="ECO:0007669"/>
    <property type="project" value="UniProtKB-KW"/>
</dbReference>
<dbReference type="GO" id="GO:0005737">
    <property type="term" value="C:cytoplasm"/>
    <property type="evidence" value="ECO:0007669"/>
    <property type="project" value="TreeGrafter"/>
</dbReference>
<gene>
    <name evidence="5" type="ORF">Trco_008425</name>
</gene>
<dbReference type="InterPro" id="IPR050251">
    <property type="entry name" value="HpcH-HpaI_aldolase"/>
</dbReference>
<dbReference type="Gene3D" id="3.20.20.60">
    <property type="entry name" value="Phosphoenolpyruvate-binding domains"/>
    <property type="match status" value="1"/>
</dbReference>
<sequence>MGSAEGMAAYAAPSLFQPHLARQAIRDAHKKKIPPLLGYYGGLGSTRITRWLAPLNFDAVWVDWEHSSMNVETMTTIVHETIFMSQGRTIPFVRVAGHDHASIGYALDAGASIVIPQVETVEQAKHVVSSAKFGSKRNGTRSVPPFRLFPGVTDRPFQEGRDIFESLNDQAAIMIQIESLAAINNLDAILTEVPDIDIVWLGNLDARVSMNLPSNYGMGNEPEWLEARQKFFDTLDKHDKPYGGFGFPTPPLGSIEAFKQTTERMAFILVAADTIALAGMGELLKISRDIVVEEREKKAIEANGEKANGVNGHNNKGVNGDKVNGVNGHKANNGILV</sequence>
<organism evidence="5 6">
    <name type="scientific">Trichoderma cornu-damae</name>
    <dbReference type="NCBI Taxonomy" id="654480"/>
    <lineage>
        <taxon>Eukaryota</taxon>
        <taxon>Fungi</taxon>
        <taxon>Dikarya</taxon>
        <taxon>Ascomycota</taxon>
        <taxon>Pezizomycotina</taxon>
        <taxon>Sordariomycetes</taxon>
        <taxon>Hypocreomycetidae</taxon>
        <taxon>Hypocreales</taxon>
        <taxon>Hypocreaceae</taxon>
        <taxon>Trichoderma</taxon>
    </lineage>
</organism>
<dbReference type="AlphaFoldDB" id="A0A9P8QE19"/>
<dbReference type="InterPro" id="IPR040442">
    <property type="entry name" value="Pyrv_kinase-like_dom_sf"/>
</dbReference>
<dbReference type="OrthoDB" id="2326446at2759"/>
<feature type="domain" description="HpcH/HpaI aldolase/citrate lyase" evidence="4">
    <location>
        <begin position="51"/>
        <end position="232"/>
    </location>
</feature>